<proteinExistence type="predicted"/>
<organism evidence="2 3">
    <name type="scientific">Pleurotus eryngii</name>
    <name type="common">Boletus of the steppes</name>
    <dbReference type="NCBI Taxonomy" id="5323"/>
    <lineage>
        <taxon>Eukaryota</taxon>
        <taxon>Fungi</taxon>
        <taxon>Dikarya</taxon>
        <taxon>Basidiomycota</taxon>
        <taxon>Agaricomycotina</taxon>
        <taxon>Agaricomycetes</taxon>
        <taxon>Agaricomycetidae</taxon>
        <taxon>Agaricales</taxon>
        <taxon>Pleurotineae</taxon>
        <taxon>Pleurotaceae</taxon>
        <taxon>Pleurotus</taxon>
    </lineage>
</organism>
<dbReference type="OrthoDB" id="3069638at2759"/>
<evidence type="ECO:0000313" key="3">
    <source>
        <dbReference type="Proteomes" id="UP000807025"/>
    </source>
</evidence>
<dbReference type="EMBL" id="MU154706">
    <property type="protein sequence ID" value="KAF9488590.1"/>
    <property type="molecule type" value="Genomic_DNA"/>
</dbReference>
<feature type="region of interest" description="Disordered" evidence="1">
    <location>
        <begin position="72"/>
        <end position="99"/>
    </location>
</feature>
<dbReference type="AlphaFoldDB" id="A0A9P6DAF7"/>
<gene>
    <name evidence="2" type="ORF">BDN71DRAFT_1512909</name>
</gene>
<protein>
    <submittedName>
        <fullName evidence="2">Uncharacterized protein</fullName>
    </submittedName>
</protein>
<reference evidence="2" key="1">
    <citation type="submission" date="2020-11" db="EMBL/GenBank/DDBJ databases">
        <authorList>
            <consortium name="DOE Joint Genome Institute"/>
            <person name="Ahrendt S."/>
            <person name="Riley R."/>
            <person name="Andreopoulos W."/>
            <person name="Labutti K."/>
            <person name="Pangilinan J."/>
            <person name="Ruiz-Duenas F.J."/>
            <person name="Barrasa J.M."/>
            <person name="Sanchez-Garcia M."/>
            <person name="Camarero S."/>
            <person name="Miyauchi S."/>
            <person name="Serrano A."/>
            <person name="Linde D."/>
            <person name="Babiker R."/>
            <person name="Drula E."/>
            <person name="Ayuso-Fernandez I."/>
            <person name="Pacheco R."/>
            <person name="Padilla G."/>
            <person name="Ferreira P."/>
            <person name="Barriuso J."/>
            <person name="Kellner H."/>
            <person name="Castanera R."/>
            <person name="Alfaro M."/>
            <person name="Ramirez L."/>
            <person name="Pisabarro A.G."/>
            <person name="Kuo A."/>
            <person name="Tritt A."/>
            <person name="Lipzen A."/>
            <person name="He G."/>
            <person name="Yan M."/>
            <person name="Ng V."/>
            <person name="Cullen D."/>
            <person name="Martin F."/>
            <person name="Rosso M.-N."/>
            <person name="Henrissat B."/>
            <person name="Hibbett D."/>
            <person name="Martinez A.T."/>
            <person name="Grigoriev I.V."/>
        </authorList>
    </citation>
    <scope>NUCLEOTIDE SEQUENCE</scope>
    <source>
        <strain evidence="2">ATCC 90797</strain>
    </source>
</reference>
<name>A0A9P6DAF7_PLEER</name>
<dbReference type="Proteomes" id="UP000807025">
    <property type="component" value="Unassembled WGS sequence"/>
</dbReference>
<evidence type="ECO:0000256" key="1">
    <source>
        <dbReference type="SAM" id="MobiDB-lite"/>
    </source>
</evidence>
<sequence length="148" mass="15800">MRLADLQVVSEDSTPSDNINAYYNLDLMLLAVIGTLDAIKWESNVAGWVRSGGLSMKGADIAAPSRVEDSQLLSKSCSAGPAPDPHPSSPPLASPVEVEHTAEERVAGGMWFKESPNVIAWATRRLSALKELGLEVVTGGKEEAKEEI</sequence>
<accession>A0A9P6DAF7</accession>
<feature type="compositionally biased region" description="Pro residues" evidence="1">
    <location>
        <begin position="82"/>
        <end position="93"/>
    </location>
</feature>
<evidence type="ECO:0000313" key="2">
    <source>
        <dbReference type="EMBL" id="KAF9488590.1"/>
    </source>
</evidence>
<keyword evidence="3" id="KW-1185">Reference proteome</keyword>
<comment type="caution">
    <text evidence="2">The sequence shown here is derived from an EMBL/GenBank/DDBJ whole genome shotgun (WGS) entry which is preliminary data.</text>
</comment>